<comment type="caution">
    <text evidence="2">The sequence shown here is derived from an EMBL/GenBank/DDBJ whole genome shotgun (WGS) entry which is preliminary data.</text>
</comment>
<feature type="region of interest" description="Disordered" evidence="1">
    <location>
        <begin position="1"/>
        <end position="92"/>
    </location>
</feature>
<dbReference type="AlphaFoldDB" id="A0A392QHR9"/>
<proteinExistence type="predicted"/>
<accession>A0A392QHR9</accession>
<keyword evidence="3" id="KW-1185">Reference proteome</keyword>
<name>A0A392QHR9_9FABA</name>
<evidence type="ECO:0000313" key="3">
    <source>
        <dbReference type="Proteomes" id="UP000265520"/>
    </source>
</evidence>
<feature type="compositionally biased region" description="Polar residues" evidence="1">
    <location>
        <begin position="1"/>
        <end position="14"/>
    </location>
</feature>
<reference evidence="2 3" key="1">
    <citation type="journal article" date="2018" name="Front. Plant Sci.">
        <title>Red Clover (Trifolium pratense) and Zigzag Clover (T. medium) - A Picture of Genomic Similarities and Differences.</title>
        <authorList>
            <person name="Dluhosova J."/>
            <person name="Istvanek J."/>
            <person name="Nedelnik J."/>
            <person name="Repkova J."/>
        </authorList>
    </citation>
    <scope>NUCLEOTIDE SEQUENCE [LARGE SCALE GENOMIC DNA]</scope>
    <source>
        <strain evidence="3">cv. 10/8</strain>
        <tissue evidence="2">Leaf</tissue>
    </source>
</reference>
<feature type="compositionally biased region" description="Acidic residues" evidence="1">
    <location>
        <begin position="81"/>
        <end position="92"/>
    </location>
</feature>
<feature type="compositionally biased region" description="Basic and acidic residues" evidence="1">
    <location>
        <begin position="49"/>
        <end position="78"/>
    </location>
</feature>
<evidence type="ECO:0000256" key="1">
    <source>
        <dbReference type="SAM" id="MobiDB-lite"/>
    </source>
</evidence>
<organism evidence="2 3">
    <name type="scientific">Trifolium medium</name>
    <dbReference type="NCBI Taxonomy" id="97028"/>
    <lineage>
        <taxon>Eukaryota</taxon>
        <taxon>Viridiplantae</taxon>
        <taxon>Streptophyta</taxon>
        <taxon>Embryophyta</taxon>
        <taxon>Tracheophyta</taxon>
        <taxon>Spermatophyta</taxon>
        <taxon>Magnoliopsida</taxon>
        <taxon>eudicotyledons</taxon>
        <taxon>Gunneridae</taxon>
        <taxon>Pentapetalae</taxon>
        <taxon>rosids</taxon>
        <taxon>fabids</taxon>
        <taxon>Fabales</taxon>
        <taxon>Fabaceae</taxon>
        <taxon>Papilionoideae</taxon>
        <taxon>50 kb inversion clade</taxon>
        <taxon>NPAAA clade</taxon>
        <taxon>Hologalegina</taxon>
        <taxon>IRL clade</taxon>
        <taxon>Trifolieae</taxon>
        <taxon>Trifolium</taxon>
    </lineage>
</organism>
<dbReference type="EMBL" id="LXQA010135866">
    <property type="protein sequence ID" value="MCI23402.1"/>
    <property type="molecule type" value="Genomic_DNA"/>
</dbReference>
<feature type="compositionally biased region" description="Basic and acidic residues" evidence="1">
    <location>
        <begin position="15"/>
        <end position="37"/>
    </location>
</feature>
<evidence type="ECO:0000313" key="2">
    <source>
        <dbReference type="EMBL" id="MCI23402.1"/>
    </source>
</evidence>
<dbReference type="Proteomes" id="UP000265520">
    <property type="component" value="Unassembled WGS sequence"/>
</dbReference>
<protein>
    <submittedName>
        <fullName evidence="2">Uncharacterized protein</fullName>
    </submittedName>
</protein>
<sequence length="92" mass="10691">MSATLGQENGSPNENTEKNADEKDLQERSTKKMKEGDQNFTNHSSLPKDYSDVIRMQETEHNRRSYRDQVTGQHHESMVEYVDDEEEEEDGV</sequence>
<gene>
    <name evidence="2" type="ORF">A2U01_0044581</name>
</gene>